<evidence type="ECO:0000256" key="5">
    <source>
        <dbReference type="ARBA" id="ARBA00023242"/>
    </source>
</evidence>
<dbReference type="Pfam" id="PF00320">
    <property type="entry name" value="GATA"/>
    <property type="match status" value="1"/>
</dbReference>
<reference evidence="10" key="1">
    <citation type="submission" date="2023-03" db="EMBL/GenBank/DDBJ databases">
        <title>Near-Complete genome sequence of Lipomyces tetrasporous NRRL Y-64009, an oleaginous yeast capable of growing on lignocellulosic hydrolysates.</title>
        <authorList>
            <consortium name="Lawrence Berkeley National Laboratory"/>
            <person name="Jagtap S.S."/>
            <person name="Liu J.-J."/>
            <person name="Walukiewicz H.E."/>
            <person name="Pangilinan J."/>
            <person name="Lipzen A."/>
            <person name="Ahrendt S."/>
            <person name="Koriabine M."/>
            <person name="Cobaugh K."/>
            <person name="Salamov A."/>
            <person name="Yoshinaga Y."/>
            <person name="Ng V."/>
            <person name="Daum C."/>
            <person name="Grigoriev I.V."/>
            <person name="Slininger P.J."/>
            <person name="Dien B.S."/>
            <person name="Jin Y.-S."/>
            <person name="Rao C.V."/>
        </authorList>
    </citation>
    <scope>NUCLEOTIDE SEQUENCE</scope>
    <source>
        <strain evidence="10">NRRL Y-64009</strain>
    </source>
</reference>
<protein>
    <recommendedName>
        <fullName evidence="9">GATA-type domain-containing protein</fullName>
    </recommendedName>
</protein>
<feature type="domain" description="GATA-type" evidence="9">
    <location>
        <begin position="55"/>
        <end position="102"/>
    </location>
</feature>
<evidence type="ECO:0000256" key="7">
    <source>
        <dbReference type="SAM" id="Coils"/>
    </source>
</evidence>
<dbReference type="SUPFAM" id="SSF57716">
    <property type="entry name" value="Glucocorticoid receptor-like (DNA-binding domain)"/>
    <property type="match status" value="1"/>
</dbReference>
<dbReference type="RefSeq" id="XP_056040893.1">
    <property type="nucleotide sequence ID" value="XM_056185512.1"/>
</dbReference>
<dbReference type="GO" id="GO:0005634">
    <property type="term" value="C:nucleus"/>
    <property type="evidence" value="ECO:0007669"/>
    <property type="project" value="UniProtKB-SubCell"/>
</dbReference>
<accession>A0AAD7QLU4</accession>
<dbReference type="InterPro" id="IPR000679">
    <property type="entry name" value="Znf_GATA"/>
</dbReference>
<dbReference type="InterPro" id="IPR039355">
    <property type="entry name" value="Transcription_factor_GATA"/>
</dbReference>
<dbReference type="PANTHER" id="PTHR10071">
    <property type="entry name" value="TRANSCRIPTION FACTOR GATA FAMILY MEMBER"/>
    <property type="match status" value="1"/>
</dbReference>
<evidence type="ECO:0000256" key="1">
    <source>
        <dbReference type="ARBA" id="ARBA00004123"/>
    </source>
</evidence>
<evidence type="ECO:0000256" key="2">
    <source>
        <dbReference type="ARBA" id="ARBA00022723"/>
    </source>
</evidence>
<dbReference type="EMBL" id="JARPMG010000011">
    <property type="protein sequence ID" value="KAJ8097443.1"/>
    <property type="molecule type" value="Genomic_DNA"/>
</dbReference>
<evidence type="ECO:0000259" key="9">
    <source>
        <dbReference type="PROSITE" id="PS50114"/>
    </source>
</evidence>
<dbReference type="AlphaFoldDB" id="A0AAD7QLU4"/>
<dbReference type="GO" id="GO:0000122">
    <property type="term" value="P:negative regulation of transcription by RNA polymerase II"/>
    <property type="evidence" value="ECO:0007669"/>
    <property type="project" value="TreeGrafter"/>
</dbReference>
<keyword evidence="11" id="KW-1185">Reference proteome</keyword>
<dbReference type="FunFam" id="3.30.50.10:FF:000007">
    <property type="entry name" value="Nitrogen regulatory AreA, N-terminal"/>
    <property type="match status" value="1"/>
</dbReference>
<comment type="caution">
    <text evidence="10">The sequence shown here is derived from an EMBL/GenBank/DDBJ whole genome shotgun (WGS) entry which is preliminary data.</text>
</comment>
<feature type="coiled-coil region" evidence="7">
    <location>
        <begin position="190"/>
        <end position="266"/>
    </location>
</feature>
<evidence type="ECO:0000256" key="4">
    <source>
        <dbReference type="ARBA" id="ARBA00022833"/>
    </source>
</evidence>
<evidence type="ECO:0000256" key="3">
    <source>
        <dbReference type="ARBA" id="ARBA00022771"/>
    </source>
</evidence>
<organism evidence="10 11">
    <name type="scientific">Lipomyces tetrasporus</name>
    <dbReference type="NCBI Taxonomy" id="54092"/>
    <lineage>
        <taxon>Eukaryota</taxon>
        <taxon>Fungi</taxon>
        <taxon>Dikarya</taxon>
        <taxon>Ascomycota</taxon>
        <taxon>Saccharomycotina</taxon>
        <taxon>Lipomycetes</taxon>
        <taxon>Lipomycetales</taxon>
        <taxon>Lipomycetaceae</taxon>
        <taxon>Lipomyces</taxon>
    </lineage>
</organism>
<dbReference type="PROSITE" id="PS50114">
    <property type="entry name" value="GATA_ZN_FINGER_2"/>
    <property type="match status" value="1"/>
</dbReference>
<dbReference type="PANTHER" id="PTHR10071:SF281">
    <property type="entry name" value="BOX A-BINDING FACTOR-RELATED"/>
    <property type="match status" value="1"/>
</dbReference>
<gene>
    <name evidence="10" type="ORF">POJ06DRAFT_215038</name>
</gene>
<evidence type="ECO:0000313" key="10">
    <source>
        <dbReference type="EMBL" id="KAJ8097443.1"/>
    </source>
</evidence>
<sequence>MTLAPDPRTSRPHGGGVHYQAPSSSASSAQHQSTSATTSAPVAASAAPAAAPPVCQNCATSTTPLWRRDESGQVLCNACGLFLKLHGRARPISLKTDVIKSRNRIKNPHHAGGQHEHEISPLVPAKSAIALAQARGHSPPATLAPIVKPTSTPPLVHSSIAPANAALSGSTTHATMESLVTANQTLRTRVSELELVNDLFRSRISELESNEASARKSELTRRELETQLQRKLEESGKKNMELQSRVEELEIEKERFASEREKVKLREQQLMQ</sequence>
<evidence type="ECO:0000256" key="6">
    <source>
        <dbReference type="PROSITE-ProRule" id="PRU00094"/>
    </source>
</evidence>
<dbReference type="GO" id="GO:0045944">
    <property type="term" value="P:positive regulation of transcription by RNA polymerase II"/>
    <property type="evidence" value="ECO:0007669"/>
    <property type="project" value="TreeGrafter"/>
</dbReference>
<keyword evidence="2" id="KW-0479">Metal-binding</keyword>
<keyword evidence="7" id="KW-0175">Coiled coil</keyword>
<feature type="compositionally biased region" description="Low complexity" evidence="8">
    <location>
        <begin position="20"/>
        <end position="41"/>
    </location>
</feature>
<feature type="region of interest" description="Disordered" evidence="8">
    <location>
        <begin position="1"/>
        <end position="41"/>
    </location>
</feature>
<proteinExistence type="predicted"/>
<dbReference type="GO" id="GO:0000978">
    <property type="term" value="F:RNA polymerase II cis-regulatory region sequence-specific DNA binding"/>
    <property type="evidence" value="ECO:0007669"/>
    <property type="project" value="TreeGrafter"/>
</dbReference>
<dbReference type="GO" id="GO:0008270">
    <property type="term" value="F:zinc ion binding"/>
    <property type="evidence" value="ECO:0007669"/>
    <property type="project" value="UniProtKB-KW"/>
</dbReference>
<dbReference type="SMART" id="SM00401">
    <property type="entry name" value="ZnF_GATA"/>
    <property type="match status" value="1"/>
</dbReference>
<dbReference type="Pfam" id="PF25026">
    <property type="entry name" value="Asd-4"/>
    <property type="match status" value="1"/>
</dbReference>
<keyword evidence="3 6" id="KW-0863">Zinc-finger</keyword>
<dbReference type="GO" id="GO:0000981">
    <property type="term" value="F:DNA-binding transcription factor activity, RNA polymerase II-specific"/>
    <property type="evidence" value="ECO:0007669"/>
    <property type="project" value="TreeGrafter"/>
</dbReference>
<keyword evidence="5" id="KW-0539">Nucleus</keyword>
<feature type="non-terminal residue" evidence="10">
    <location>
        <position position="272"/>
    </location>
</feature>
<dbReference type="CDD" id="cd00202">
    <property type="entry name" value="ZnF_GATA"/>
    <property type="match status" value="1"/>
</dbReference>
<comment type="subcellular location">
    <subcellularLocation>
        <location evidence="1">Nucleus</location>
    </subcellularLocation>
</comment>
<dbReference type="GeneID" id="80880678"/>
<evidence type="ECO:0000313" key="11">
    <source>
        <dbReference type="Proteomes" id="UP001217417"/>
    </source>
</evidence>
<evidence type="ECO:0000256" key="8">
    <source>
        <dbReference type="SAM" id="MobiDB-lite"/>
    </source>
</evidence>
<name>A0AAD7QLU4_9ASCO</name>
<dbReference type="Proteomes" id="UP001217417">
    <property type="component" value="Unassembled WGS sequence"/>
</dbReference>
<dbReference type="InterPro" id="IPR013088">
    <property type="entry name" value="Znf_NHR/GATA"/>
</dbReference>
<dbReference type="PROSITE" id="PS00344">
    <property type="entry name" value="GATA_ZN_FINGER_1"/>
    <property type="match status" value="1"/>
</dbReference>
<dbReference type="PRINTS" id="PR00619">
    <property type="entry name" value="GATAZNFINGER"/>
</dbReference>
<keyword evidence="4" id="KW-0862">Zinc</keyword>
<dbReference type="InterPro" id="IPR056998">
    <property type="entry name" value="Asd-4/GZF3_helical"/>
</dbReference>
<dbReference type="Gene3D" id="3.30.50.10">
    <property type="entry name" value="Erythroid Transcription Factor GATA-1, subunit A"/>
    <property type="match status" value="1"/>
</dbReference>